<dbReference type="PANTHER" id="PTHR15386">
    <property type="entry name" value="FIBRINOGEN SILENCER-BINDING PROTEIN"/>
    <property type="match status" value="1"/>
</dbReference>
<reference evidence="4" key="2">
    <citation type="submission" date="2025-08" db="UniProtKB">
        <authorList>
            <consortium name="Ensembl"/>
        </authorList>
    </citation>
    <scope>IDENTIFICATION</scope>
</reference>
<accession>H3AGT6</accession>
<reference evidence="5" key="1">
    <citation type="submission" date="2011-08" db="EMBL/GenBank/DDBJ databases">
        <title>The draft genome of Latimeria chalumnae.</title>
        <authorList>
            <person name="Di Palma F."/>
            <person name="Alfoldi J."/>
            <person name="Johnson J."/>
            <person name="Berlin A."/>
            <person name="Gnerre S."/>
            <person name="Jaffe D."/>
            <person name="MacCallum I."/>
            <person name="Young S."/>
            <person name="Walker B.J."/>
            <person name="Lander E."/>
            <person name="Lindblad-Toh K."/>
        </authorList>
    </citation>
    <scope>NUCLEOTIDE SEQUENCE [LARGE SCALE GENOMIC DNA]</scope>
    <source>
        <strain evidence="5">Wild caught</strain>
    </source>
</reference>
<evidence type="ECO:0000313" key="4">
    <source>
        <dbReference type="Ensembl" id="ENSLACP00000008857.1"/>
    </source>
</evidence>
<feature type="coiled-coil region" evidence="1">
    <location>
        <begin position="268"/>
        <end position="295"/>
    </location>
</feature>
<gene>
    <name evidence="4" type="primary">FSBP</name>
</gene>
<dbReference type="InParanoid" id="H3AGT6"/>
<evidence type="ECO:0000256" key="1">
    <source>
        <dbReference type="SAM" id="Coils"/>
    </source>
</evidence>
<evidence type="ECO:0000313" key="5">
    <source>
        <dbReference type="Proteomes" id="UP000008672"/>
    </source>
</evidence>
<feature type="domain" description="Myb/SANT-like DNA-binding" evidence="3">
    <location>
        <begin position="6"/>
        <end position="84"/>
    </location>
</feature>
<dbReference type="GeneTree" id="ENSGT00390000008778"/>
<evidence type="ECO:0000259" key="3">
    <source>
        <dbReference type="Pfam" id="PF13873"/>
    </source>
</evidence>
<dbReference type="eggNOG" id="ENOG502QUKT">
    <property type="taxonomic scope" value="Eukaryota"/>
</dbReference>
<dbReference type="InterPro" id="IPR042383">
    <property type="entry name" value="FSBP"/>
</dbReference>
<feature type="region of interest" description="Disordered" evidence="2">
    <location>
        <begin position="209"/>
        <end position="236"/>
    </location>
</feature>
<protein>
    <submittedName>
        <fullName evidence="4">Fibrinogen silencer binding protein</fullName>
    </submittedName>
</protein>
<evidence type="ECO:0000256" key="2">
    <source>
        <dbReference type="SAM" id="MobiDB-lite"/>
    </source>
</evidence>
<dbReference type="AlphaFoldDB" id="H3AGT6"/>
<dbReference type="EMBL" id="AFYH01141201">
    <property type="status" value="NOT_ANNOTATED_CDS"/>
    <property type="molecule type" value="Genomic_DNA"/>
</dbReference>
<organism evidence="4 5">
    <name type="scientific">Latimeria chalumnae</name>
    <name type="common">Coelacanth</name>
    <dbReference type="NCBI Taxonomy" id="7897"/>
    <lineage>
        <taxon>Eukaryota</taxon>
        <taxon>Metazoa</taxon>
        <taxon>Chordata</taxon>
        <taxon>Craniata</taxon>
        <taxon>Vertebrata</taxon>
        <taxon>Euteleostomi</taxon>
        <taxon>Coelacanthiformes</taxon>
        <taxon>Coelacanthidae</taxon>
        <taxon>Latimeria</taxon>
    </lineage>
</organism>
<name>H3AGT6_LATCH</name>
<sequence>MVGKARSSNFTEAEKLDLLKLVKPYISVIEAHKHKHSAIVEKNRSWEAIAEKYNAIGGDRPLRTAQGLRTLYKRLKEYAKQELVHQKQFQPAYRQTISEPTRRLIGLVPRFFQTIESKDKTKLHRPEQLQECNEGQPGISSAQVHTSSYKPPCLPTFDIVEMEPEQDEKPPPLLNITSQQNSCEERLEEDLTNCSNRSVSSSLSSVNIRMTLSPSPTPTREGILMSPQVEGGPRQWAGHSRETLEMLKEEHEIIMENQRKLGLYIVEKREGQKRKQQLEEELIRVKIKVEKLKAVRLRHGLPEYNNF</sequence>
<dbReference type="Pfam" id="PF13873">
    <property type="entry name" value="Myb_DNA-bind_5"/>
    <property type="match status" value="1"/>
</dbReference>
<keyword evidence="5" id="KW-1185">Reference proteome</keyword>
<dbReference type="HOGENOM" id="CLU_080744_0_0_1"/>
<dbReference type="EMBL" id="AFYH01141202">
    <property type="status" value="NOT_ANNOTATED_CDS"/>
    <property type="molecule type" value="Genomic_DNA"/>
</dbReference>
<dbReference type="Proteomes" id="UP000008672">
    <property type="component" value="Unassembled WGS sequence"/>
</dbReference>
<dbReference type="PANTHER" id="PTHR15386:SF0">
    <property type="entry name" value="FIBRINOGEN SILENCER-BINDING PROTEIN"/>
    <property type="match status" value="1"/>
</dbReference>
<keyword evidence="1" id="KW-0175">Coiled coil</keyword>
<dbReference type="OMA" id="ERNNLPC"/>
<proteinExistence type="predicted"/>
<dbReference type="FunCoup" id="H3AGT6">
    <property type="interactions" value="1330"/>
</dbReference>
<dbReference type="Ensembl" id="ENSLACT00000008926.1">
    <property type="protein sequence ID" value="ENSLACP00000008857.1"/>
    <property type="gene ID" value="ENSLACG00000007823.1"/>
</dbReference>
<dbReference type="OrthoDB" id="9890814at2759"/>
<dbReference type="KEGG" id="lcm:102365261"/>
<dbReference type="InterPro" id="IPR028002">
    <property type="entry name" value="Myb_DNA-bind_5"/>
</dbReference>
<reference evidence="4" key="3">
    <citation type="submission" date="2025-09" db="UniProtKB">
        <authorList>
            <consortium name="Ensembl"/>
        </authorList>
    </citation>
    <scope>IDENTIFICATION</scope>
</reference>